<dbReference type="STRING" id="1654360.EA58_00695"/>
<evidence type="ECO:0000313" key="2">
    <source>
        <dbReference type="Proteomes" id="UP000027192"/>
    </source>
</evidence>
<evidence type="ECO:0000313" key="1">
    <source>
        <dbReference type="EMBL" id="KDM93417.1"/>
    </source>
</evidence>
<reference evidence="1 2" key="1">
    <citation type="submission" date="2014-04" db="EMBL/GenBank/DDBJ databases">
        <title>Draft genome sequence of Photobacterium halotolerans S2753: a solonamide, ngercheumicin and holomycin producer.</title>
        <authorList>
            <person name="Machado H.R."/>
            <person name="Gram L."/>
        </authorList>
    </citation>
    <scope>NUCLEOTIDE SEQUENCE [LARGE SCALE GENOMIC DNA]</scope>
    <source>
        <strain evidence="1 2">S2753</strain>
    </source>
</reference>
<protein>
    <submittedName>
        <fullName evidence="1">Uncharacterized protein</fullName>
    </submittedName>
</protein>
<dbReference type="OrthoDB" id="5818880at2"/>
<accession>A0A066S0E5</accession>
<sequence length="117" mass="13351">MRYEFSAWHDIDTFSAQTAMTLDEVIETIPSHLKHLFKFYAFGYQCGGQGTIMSYADEILPIYSSPEISYRGIPCGNKKFANNALRLREYARHLRAQLAVASERRTTRAEGNLPVTQ</sequence>
<dbReference type="AlphaFoldDB" id="A0A066S0E5"/>
<dbReference type="EMBL" id="JMIB01000002">
    <property type="protein sequence ID" value="KDM93417.1"/>
    <property type="molecule type" value="Genomic_DNA"/>
</dbReference>
<keyword evidence="2" id="KW-1185">Reference proteome</keyword>
<comment type="caution">
    <text evidence="1">The sequence shown here is derived from an EMBL/GenBank/DDBJ whole genome shotgun (WGS) entry which is preliminary data.</text>
</comment>
<gene>
    <name evidence="1" type="ORF">EA58_00695</name>
</gene>
<name>A0A066S0E5_9GAMM</name>
<organism evidence="1 2">
    <name type="scientific">Photobacterium galatheae</name>
    <dbReference type="NCBI Taxonomy" id="1654360"/>
    <lineage>
        <taxon>Bacteria</taxon>
        <taxon>Pseudomonadati</taxon>
        <taxon>Pseudomonadota</taxon>
        <taxon>Gammaproteobacteria</taxon>
        <taxon>Vibrionales</taxon>
        <taxon>Vibrionaceae</taxon>
        <taxon>Photobacterium</taxon>
    </lineage>
</organism>
<dbReference type="RefSeq" id="WP_051641810.1">
    <property type="nucleotide sequence ID" value="NZ_JAGSGC010000001.1"/>
</dbReference>
<proteinExistence type="predicted"/>
<dbReference type="Proteomes" id="UP000027192">
    <property type="component" value="Unassembled WGS sequence"/>
</dbReference>